<keyword evidence="4" id="KW-1185">Reference proteome</keyword>
<dbReference type="Proteomes" id="UP000789524">
    <property type="component" value="Unassembled WGS sequence"/>
</dbReference>
<dbReference type="GO" id="GO:0016020">
    <property type="term" value="C:membrane"/>
    <property type="evidence" value="ECO:0007669"/>
    <property type="project" value="TreeGrafter"/>
</dbReference>
<accession>A0A8J2WAU1</accession>
<feature type="transmembrane region" description="Helical" evidence="2">
    <location>
        <begin position="150"/>
        <end position="171"/>
    </location>
</feature>
<evidence type="ECO:0000313" key="4">
    <source>
        <dbReference type="Proteomes" id="UP000789524"/>
    </source>
</evidence>
<keyword evidence="2" id="KW-0472">Membrane</keyword>
<evidence type="ECO:0000256" key="1">
    <source>
        <dbReference type="SAM" id="MobiDB-lite"/>
    </source>
</evidence>
<dbReference type="PANTHER" id="PTHR21824:SF4">
    <property type="entry name" value="TRANSMEMBRANE PROTEIN 177"/>
    <property type="match status" value="1"/>
</dbReference>
<dbReference type="EMBL" id="CAKASE010000078">
    <property type="protein sequence ID" value="CAG9578740.1"/>
    <property type="molecule type" value="Genomic_DNA"/>
</dbReference>
<proteinExistence type="predicted"/>
<feature type="transmembrane region" description="Helical" evidence="2">
    <location>
        <begin position="186"/>
        <end position="203"/>
    </location>
</feature>
<keyword evidence="2" id="KW-0812">Transmembrane</keyword>
<name>A0A8J2WAU1_9NEOP</name>
<reference evidence="3" key="1">
    <citation type="submission" date="2021-09" db="EMBL/GenBank/DDBJ databases">
        <authorList>
            <person name="Martin H S."/>
        </authorList>
    </citation>
    <scope>NUCLEOTIDE SEQUENCE</scope>
</reference>
<protein>
    <submittedName>
        <fullName evidence="3">(African queen) hypothetical protein</fullName>
    </submittedName>
</protein>
<gene>
    <name evidence="3" type="ORF">DCHRY22_LOCUS12787</name>
</gene>
<sequence>MTGTGLALTAAKFSPHTFLLEKYQDMVAYYQNSQPVELPNELSRKCEKCMDLLNLSDAHRRLIKPFSVFGYDLFHAGSTSSKYGVLIGIPVNFTYKSLEDVEKQEVQVNGEPLDLTTEVGKKLGEAILLPDKVKEFAICREILMAQNSKVIFQSTFPFLSIFLVYNMAQYLNRRLNLYAAHANVRIVLYTLLGLFGVGTYFLCQDMTEVHYETVADKKLTELGVDFIESGVIFYEKLLQRNQALRELMGKEGERKYTKLGNENYGIRQPHLALVHRKQFFEEKLKEVQNSGQNESEEFSEGVQENL</sequence>
<evidence type="ECO:0000256" key="2">
    <source>
        <dbReference type="SAM" id="Phobius"/>
    </source>
</evidence>
<dbReference type="AlphaFoldDB" id="A0A8J2WAU1"/>
<keyword evidence="2" id="KW-1133">Transmembrane helix</keyword>
<dbReference type="InterPro" id="IPR026620">
    <property type="entry name" value="TMEM177"/>
</dbReference>
<feature type="region of interest" description="Disordered" evidence="1">
    <location>
        <begin position="286"/>
        <end position="306"/>
    </location>
</feature>
<evidence type="ECO:0000313" key="3">
    <source>
        <dbReference type="EMBL" id="CAG9578740.1"/>
    </source>
</evidence>
<dbReference type="PANTHER" id="PTHR21824">
    <property type="entry name" value="TRANSMEMBRANE PROTEIN 177"/>
    <property type="match status" value="1"/>
</dbReference>
<dbReference type="OrthoDB" id="110174at2759"/>
<organism evidence="3 4">
    <name type="scientific">Danaus chrysippus</name>
    <name type="common">African queen</name>
    <dbReference type="NCBI Taxonomy" id="151541"/>
    <lineage>
        <taxon>Eukaryota</taxon>
        <taxon>Metazoa</taxon>
        <taxon>Ecdysozoa</taxon>
        <taxon>Arthropoda</taxon>
        <taxon>Hexapoda</taxon>
        <taxon>Insecta</taxon>
        <taxon>Pterygota</taxon>
        <taxon>Neoptera</taxon>
        <taxon>Endopterygota</taxon>
        <taxon>Lepidoptera</taxon>
        <taxon>Glossata</taxon>
        <taxon>Ditrysia</taxon>
        <taxon>Papilionoidea</taxon>
        <taxon>Nymphalidae</taxon>
        <taxon>Danainae</taxon>
        <taxon>Danaini</taxon>
        <taxon>Danaina</taxon>
        <taxon>Danaus</taxon>
        <taxon>Anosia</taxon>
    </lineage>
</organism>
<comment type="caution">
    <text evidence="3">The sequence shown here is derived from an EMBL/GenBank/DDBJ whole genome shotgun (WGS) entry which is preliminary data.</text>
</comment>